<evidence type="ECO:0000313" key="3">
    <source>
        <dbReference type="Proteomes" id="UP000663879"/>
    </source>
</evidence>
<name>A0A814KEK8_9BILA</name>
<proteinExistence type="predicted"/>
<evidence type="ECO:0000313" key="2">
    <source>
        <dbReference type="EMBL" id="CAF1048427.1"/>
    </source>
</evidence>
<comment type="caution">
    <text evidence="2">The sequence shown here is derived from an EMBL/GenBank/DDBJ whole genome shotgun (WGS) entry which is preliminary data.</text>
</comment>
<keyword evidence="1" id="KW-0732">Signal</keyword>
<accession>A0A814KEK8</accession>
<evidence type="ECO:0000256" key="1">
    <source>
        <dbReference type="SAM" id="SignalP"/>
    </source>
</evidence>
<keyword evidence="3" id="KW-1185">Reference proteome</keyword>
<feature type="chain" id="PRO_5032269907" evidence="1">
    <location>
        <begin position="19"/>
        <end position="393"/>
    </location>
</feature>
<reference evidence="2" key="1">
    <citation type="submission" date="2021-02" db="EMBL/GenBank/DDBJ databases">
        <authorList>
            <person name="Nowell W R."/>
        </authorList>
    </citation>
    <scope>NUCLEOTIDE SEQUENCE</scope>
    <source>
        <strain evidence="2">Ploen Becks lab</strain>
    </source>
</reference>
<protein>
    <submittedName>
        <fullName evidence="2">Uncharacterized protein</fullName>
    </submittedName>
</protein>
<gene>
    <name evidence="2" type="ORF">OXX778_LOCUS18703</name>
</gene>
<dbReference type="EMBL" id="CAJNOC010005302">
    <property type="protein sequence ID" value="CAF1048427.1"/>
    <property type="molecule type" value="Genomic_DNA"/>
</dbReference>
<sequence length="393" mass="46261">MDFLKFLFLFKTISLCLTSDCLYFTKYNRIYRNENTSIQKPSRVLELINVENFSELDFNNCIQNKNLLPNFINLYPTHPIKLNYNFNFNFSAFLDSDIFLTIRLQKISFFDTNNSFFNSFENFMFINLEFYNSELRVLKNGKESCELESIDFFSNTKKYINFALSVLYFKRTCPLFLSQSEILTLSFSGLSNSLLKKNILEFLEIPNTSHFYLIESLVLNFYKYSITKRLIDSNVFNGSKIYLKGVFDFKEDDVFSNLIPGLLLIKTKKFINLFKNGVNWLNYLNIEIQITSGDDYQFPDEDYCIFASLQNQSSYLLNAELSNKKCTCTMIRVFANYLKINVSAEYYLSNELQNQLISIGCLDPVFYNSCNTEEKLNKYLTQFIQLDFLNIKL</sequence>
<organism evidence="2 3">
    <name type="scientific">Brachionus calyciflorus</name>
    <dbReference type="NCBI Taxonomy" id="104777"/>
    <lineage>
        <taxon>Eukaryota</taxon>
        <taxon>Metazoa</taxon>
        <taxon>Spiralia</taxon>
        <taxon>Gnathifera</taxon>
        <taxon>Rotifera</taxon>
        <taxon>Eurotatoria</taxon>
        <taxon>Monogononta</taxon>
        <taxon>Pseudotrocha</taxon>
        <taxon>Ploima</taxon>
        <taxon>Brachionidae</taxon>
        <taxon>Brachionus</taxon>
    </lineage>
</organism>
<dbReference type="AlphaFoldDB" id="A0A814KEK8"/>
<feature type="signal peptide" evidence="1">
    <location>
        <begin position="1"/>
        <end position="18"/>
    </location>
</feature>
<dbReference type="Proteomes" id="UP000663879">
    <property type="component" value="Unassembled WGS sequence"/>
</dbReference>